<evidence type="ECO:0000313" key="1">
    <source>
        <dbReference type="EMBL" id="ROO85454.1"/>
    </source>
</evidence>
<protein>
    <submittedName>
        <fullName evidence="1">Sulfotransferase family protein</fullName>
    </submittedName>
</protein>
<keyword evidence="2" id="KW-1185">Reference proteome</keyword>
<organism evidence="1 2">
    <name type="scientific">Actinocorallia herbida</name>
    <dbReference type="NCBI Taxonomy" id="58109"/>
    <lineage>
        <taxon>Bacteria</taxon>
        <taxon>Bacillati</taxon>
        <taxon>Actinomycetota</taxon>
        <taxon>Actinomycetes</taxon>
        <taxon>Streptosporangiales</taxon>
        <taxon>Thermomonosporaceae</taxon>
        <taxon>Actinocorallia</taxon>
    </lineage>
</organism>
<dbReference type="PANTHER" id="PTHR36451">
    <property type="entry name" value="PAPS-DEPENDENT SULFOTRANSFERASE STF3"/>
    <property type="match status" value="1"/>
</dbReference>
<dbReference type="RefSeq" id="WP_123664961.1">
    <property type="nucleotide sequence ID" value="NZ_RJKE01000001.1"/>
</dbReference>
<dbReference type="InterPro" id="IPR052736">
    <property type="entry name" value="Stf3_sulfotransferase"/>
</dbReference>
<sequence>MTWRPSPRSPQVQGIYAAAEADRAARPEKYTLDPDNAVVRALRGSDPDELGDPALWREGLENYLTSARNDGRLNALGVQMVGATAVGQLRARRAMARLPRADEPLPTPPIVIVGGWRTGTTFLFRLLAADPRLRAPLSAELGAPWRFAGADDARRERLIEESAAASAFLDTLNPDLATVHDFGARLPEECVVGMGRSFRNWGFSSTVRLDSYSTWLADQDLSGTYAAHRHALATLDRGDGRRWLLKAPAHTPELARLAEAFPGACVVFLHRDIVETVTSGASLFSVFRATYSDEVDPADVARFQTDQTELWLRRAHAFRASPAASSITLLDLAYRDLVSATEPVLRRIYDAASLPPPDDLRAMITAYHAAHPRTAKGTHRYAPADFSLTEETLRPRFAPLLPAPPT</sequence>
<accession>A0A3N1CW22</accession>
<dbReference type="Proteomes" id="UP000272400">
    <property type="component" value="Unassembled WGS sequence"/>
</dbReference>
<dbReference type="PANTHER" id="PTHR36451:SF1">
    <property type="entry name" value="OMEGA-HYDROXY-BETA-DIHYDROMENAQUINONE-9 SULFOTRANSFERASE STF3"/>
    <property type="match status" value="1"/>
</dbReference>
<dbReference type="AlphaFoldDB" id="A0A3N1CW22"/>
<proteinExistence type="predicted"/>
<dbReference type="OrthoDB" id="4365855at2"/>
<dbReference type="InterPro" id="IPR027417">
    <property type="entry name" value="P-loop_NTPase"/>
</dbReference>
<evidence type="ECO:0000313" key="2">
    <source>
        <dbReference type="Proteomes" id="UP000272400"/>
    </source>
</evidence>
<dbReference type="Gene3D" id="3.40.50.300">
    <property type="entry name" value="P-loop containing nucleotide triphosphate hydrolases"/>
    <property type="match status" value="1"/>
</dbReference>
<dbReference type="EMBL" id="RJKE01000001">
    <property type="protein sequence ID" value="ROO85454.1"/>
    <property type="molecule type" value="Genomic_DNA"/>
</dbReference>
<gene>
    <name evidence="1" type="ORF">EDD29_2998</name>
</gene>
<name>A0A3N1CW22_9ACTN</name>
<dbReference type="SUPFAM" id="SSF52540">
    <property type="entry name" value="P-loop containing nucleoside triphosphate hydrolases"/>
    <property type="match status" value="1"/>
</dbReference>
<comment type="caution">
    <text evidence="1">The sequence shown here is derived from an EMBL/GenBank/DDBJ whole genome shotgun (WGS) entry which is preliminary data.</text>
</comment>
<dbReference type="GO" id="GO:0016740">
    <property type="term" value="F:transferase activity"/>
    <property type="evidence" value="ECO:0007669"/>
    <property type="project" value="UniProtKB-KW"/>
</dbReference>
<dbReference type="Pfam" id="PF13469">
    <property type="entry name" value="Sulfotransfer_3"/>
    <property type="match status" value="1"/>
</dbReference>
<reference evidence="1 2" key="1">
    <citation type="submission" date="2018-11" db="EMBL/GenBank/DDBJ databases">
        <title>Sequencing the genomes of 1000 actinobacteria strains.</title>
        <authorList>
            <person name="Klenk H.-P."/>
        </authorList>
    </citation>
    <scope>NUCLEOTIDE SEQUENCE [LARGE SCALE GENOMIC DNA]</scope>
    <source>
        <strain evidence="1 2">DSM 44254</strain>
    </source>
</reference>
<keyword evidence="1" id="KW-0808">Transferase</keyword>